<name>A0A0F9TMD2_9ZZZZ</name>
<dbReference type="EMBL" id="LAZR01000300">
    <property type="protein sequence ID" value="KKN76092.1"/>
    <property type="molecule type" value="Genomic_DNA"/>
</dbReference>
<evidence type="ECO:0000313" key="1">
    <source>
        <dbReference type="EMBL" id="KKN76092.1"/>
    </source>
</evidence>
<organism evidence="1">
    <name type="scientific">marine sediment metagenome</name>
    <dbReference type="NCBI Taxonomy" id="412755"/>
    <lineage>
        <taxon>unclassified sequences</taxon>
        <taxon>metagenomes</taxon>
        <taxon>ecological metagenomes</taxon>
    </lineage>
</organism>
<protein>
    <submittedName>
        <fullName evidence="1">Uncharacterized protein</fullName>
    </submittedName>
</protein>
<dbReference type="AlphaFoldDB" id="A0A0F9TMD2"/>
<gene>
    <name evidence="1" type="ORF">LCGC14_0374820</name>
</gene>
<comment type="caution">
    <text evidence="1">The sequence shown here is derived from an EMBL/GenBank/DDBJ whole genome shotgun (WGS) entry which is preliminary data.</text>
</comment>
<proteinExistence type="predicted"/>
<sequence length="55" mass="6401">MGYINRLPHRKSCPKCKGLLYLSNLEGRKKLVCRKCNIVYPQNAEEERESSVFNS</sequence>
<reference evidence="1" key="1">
    <citation type="journal article" date="2015" name="Nature">
        <title>Complex archaea that bridge the gap between prokaryotes and eukaryotes.</title>
        <authorList>
            <person name="Spang A."/>
            <person name="Saw J.H."/>
            <person name="Jorgensen S.L."/>
            <person name="Zaremba-Niedzwiedzka K."/>
            <person name="Martijn J."/>
            <person name="Lind A.E."/>
            <person name="van Eijk R."/>
            <person name="Schleper C."/>
            <person name="Guy L."/>
            <person name="Ettema T.J."/>
        </authorList>
    </citation>
    <scope>NUCLEOTIDE SEQUENCE</scope>
</reference>
<dbReference type="Pfam" id="PF03966">
    <property type="entry name" value="Trm112p"/>
    <property type="match status" value="1"/>
</dbReference>
<dbReference type="Gene3D" id="2.20.25.10">
    <property type="match status" value="1"/>
</dbReference>
<accession>A0A0F9TMD2</accession>
<dbReference type="InterPro" id="IPR005651">
    <property type="entry name" value="Trm112-like"/>
</dbReference>